<protein>
    <submittedName>
        <fullName evidence="1">Uncharacterized protein</fullName>
    </submittedName>
</protein>
<evidence type="ECO:0000313" key="2">
    <source>
        <dbReference type="Proteomes" id="UP000278143"/>
    </source>
</evidence>
<name>A0A4P9Z6E5_9FUNG</name>
<dbReference type="OrthoDB" id="5563272at2759"/>
<evidence type="ECO:0000313" key="1">
    <source>
        <dbReference type="EMBL" id="RKP27722.1"/>
    </source>
</evidence>
<dbReference type="EMBL" id="KZ989162">
    <property type="protein sequence ID" value="RKP27722.1"/>
    <property type="molecule type" value="Genomic_DNA"/>
</dbReference>
<gene>
    <name evidence="1" type="ORF">SYNPS1DRAFT_20832</name>
</gene>
<keyword evidence="2" id="KW-1185">Reference proteome</keyword>
<accession>A0A4P9Z6E5</accession>
<organism evidence="1 2">
    <name type="scientific">Syncephalis pseudoplumigaleata</name>
    <dbReference type="NCBI Taxonomy" id="1712513"/>
    <lineage>
        <taxon>Eukaryota</taxon>
        <taxon>Fungi</taxon>
        <taxon>Fungi incertae sedis</taxon>
        <taxon>Zoopagomycota</taxon>
        <taxon>Zoopagomycotina</taxon>
        <taxon>Zoopagomycetes</taxon>
        <taxon>Zoopagales</taxon>
        <taxon>Piptocephalidaceae</taxon>
        <taxon>Syncephalis</taxon>
    </lineage>
</organism>
<reference evidence="2" key="1">
    <citation type="journal article" date="2018" name="Nat. Microbiol.">
        <title>Leveraging single-cell genomics to expand the fungal tree of life.</title>
        <authorList>
            <person name="Ahrendt S.R."/>
            <person name="Quandt C.A."/>
            <person name="Ciobanu D."/>
            <person name="Clum A."/>
            <person name="Salamov A."/>
            <person name="Andreopoulos B."/>
            <person name="Cheng J.F."/>
            <person name="Woyke T."/>
            <person name="Pelin A."/>
            <person name="Henrissat B."/>
            <person name="Reynolds N.K."/>
            <person name="Benny G.L."/>
            <person name="Smith M.E."/>
            <person name="James T.Y."/>
            <person name="Grigoriev I.V."/>
        </authorList>
    </citation>
    <scope>NUCLEOTIDE SEQUENCE [LARGE SCALE GENOMIC DNA]</scope>
    <source>
        <strain evidence="2">Benny S71-1</strain>
    </source>
</reference>
<sequence>MFLKHILRQLAEKHITEKLLESPAFHRMAARTHEKVEELTEKGGEIAQQLKETEAAKRASDFGEAFKEHLDREIKKLK</sequence>
<dbReference type="Proteomes" id="UP000278143">
    <property type="component" value="Unassembled WGS sequence"/>
</dbReference>
<dbReference type="Pfam" id="PF10906">
    <property type="entry name" value="Mrx7"/>
    <property type="match status" value="1"/>
</dbReference>
<proteinExistence type="predicted"/>
<dbReference type="AlphaFoldDB" id="A0A4P9Z6E5"/>
<dbReference type="InterPro" id="IPR020301">
    <property type="entry name" value="Mrx7"/>
</dbReference>